<dbReference type="RefSeq" id="WP_092900958.1">
    <property type="nucleotide sequence ID" value="NZ_CAXBKE010000051.1"/>
</dbReference>
<gene>
    <name evidence="1" type="ORF">SAMN04489723_12222</name>
</gene>
<evidence type="ECO:0000313" key="2">
    <source>
        <dbReference type="Proteomes" id="UP000198790"/>
    </source>
</evidence>
<dbReference type="AlphaFoldDB" id="A0A1I1C965"/>
<protein>
    <recommendedName>
        <fullName evidence="3">Outer membrane protein beta-barrel domain-containing protein</fullName>
    </recommendedName>
</protein>
<dbReference type="STRING" id="237018.SAMN04489723_12222"/>
<evidence type="ECO:0008006" key="3">
    <source>
        <dbReference type="Google" id="ProtNLM"/>
    </source>
</evidence>
<name>A0A1I1C965_9BACT</name>
<proteinExistence type="predicted"/>
<sequence>MKYRLITLLVLLPFISFAQERGVGIRLGEPLSITYKDFISEYISIEGMIGTAGINGASYYQRDFESNLPQSNAFYISHSAKKGVSFNVRSAYHEDITDVFGITEGYLLGYGGVGVQLRTTKVSYNYTDGQTGTGSAIRVDNRTNVDFGPEVFVGAEYYFDDVPISIFGEAGFFLELIDRVGHMKAQGGIGVRYLF</sequence>
<organism evidence="1 2">
    <name type="scientific">Algoriphagus aquimarinus</name>
    <dbReference type="NCBI Taxonomy" id="237018"/>
    <lineage>
        <taxon>Bacteria</taxon>
        <taxon>Pseudomonadati</taxon>
        <taxon>Bacteroidota</taxon>
        <taxon>Cytophagia</taxon>
        <taxon>Cytophagales</taxon>
        <taxon>Cyclobacteriaceae</taxon>
        <taxon>Algoriphagus</taxon>
    </lineage>
</organism>
<reference evidence="1 2" key="1">
    <citation type="submission" date="2016-10" db="EMBL/GenBank/DDBJ databases">
        <authorList>
            <person name="de Groot N.N."/>
        </authorList>
    </citation>
    <scope>NUCLEOTIDE SEQUENCE [LARGE SCALE GENOMIC DNA]</scope>
    <source>
        <strain evidence="1 2">DSM 23399</strain>
    </source>
</reference>
<keyword evidence="2" id="KW-1185">Reference proteome</keyword>
<dbReference type="Proteomes" id="UP000198790">
    <property type="component" value="Unassembled WGS sequence"/>
</dbReference>
<dbReference type="OrthoDB" id="978645at2"/>
<evidence type="ECO:0000313" key="1">
    <source>
        <dbReference type="EMBL" id="SFB57300.1"/>
    </source>
</evidence>
<dbReference type="EMBL" id="FOKK01000022">
    <property type="protein sequence ID" value="SFB57300.1"/>
    <property type="molecule type" value="Genomic_DNA"/>
</dbReference>
<accession>A0A1I1C965</accession>